<name>A0A174G9P4_9FIRM</name>
<proteinExistence type="predicted"/>
<protein>
    <submittedName>
        <fullName evidence="1">Uncharacterized protein</fullName>
    </submittedName>
</protein>
<accession>A0A174G9P4</accession>
<evidence type="ECO:0000313" key="1">
    <source>
        <dbReference type="EMBL" id="CUO59194.1"/>
    </source>
</evidence>
<sequence length="264" mass="31000">MLETADFIFSPIRPFDRVGDSGNLLLAKRKVNRREQYLVKHEYCDCAANEFIYSKLACAMGLHIPESKLFHISEGEKRKYFKTGYTVGARYLTLSDPEPSYELIRSSAVNWEEYFSFRALYLLFLESDSFEVVLNHDNYIYRVDTTDAFHLGEWQLSKAGLDIDSPNGNLQQLTRKMMLDSLKEDYWEYIQLEKWLADTVEEYGEECRKGFLGPFYEIQGIQESYIDDFLNTLCYFYPDFVGDCYKQFIKAAQKKSHDFLQAVK</sequence>
<dbReference type="Proteomes" id="UP000095544">
    <property type="component" value="Unassembled WGS sequence"/>
</dbReference>
<reference evidence="1 2" key="1">
    <citation type="submission" date="2015-09" db="EMBL/GenBank/DDBJ databases">
        <authorList>
            <consortium name="Pathogen Informatics"/>
        </authorList>
    </citation>
    <scope>NUCLEOTIDE SEQUENCE [LARGE SCALE GENOMIC DNA]</scope>
    <source>
        <strain evidence="1 2">2789STDY5834876</strain>
    </source>
</reference>
<evidence type="ECO:0000313" key="2">
    <source>
        <dbReference type="Proteomes" id="UP000095544"/>
    </source>
</evidence>
<dbReference type="OrthoDB" id="9963748at2"/>
<gene>
    <name evidence="1" type="ORF">ERS852491_02675</name>
</gene>
<dbReference type="EMBL" id="CYZU01000024">
    <property type="protein sequence ID" value="CUO59194.1"/>
    <property type="molecule type" value="Genomic_DNA"/>
</dbReference>
<dbReference type="AlphaFoldDB" id="A0A174G9P4"/>
<dbReference type="RefSeq" id="WP_055153558.1">
    <property type="nucleotide sequence ID" value="NZ_CYZU01000024.1"/>
</dbReference>
<organism evidence="1 2">
    <name type="scientific">Faecalicatena contorta</name>
    <dbReference type="NCBI Taxonomy" id="39482"/>
    <lineage>
        <taxon>Bacteria</taxon>
        <taxon>Bacillati</taxon>
        <taxon>Bacillota</taxon>
        <taxon>Clostridia</taxon>
        <taxon>Lachnospirales</taxon>
        <taxon>Lachnospiraceae</taxon>
        <taxon>Faecalicatena</taxon>
    </lineage>
</organism>